<comment type="caution">
    <text evidence="2">The sequence shown here is derived from an EMBL/GenBank/DDBJ whole genome shotgun (WGS) entry which is preliminary data.</text>
</comment>
<keyword evidence="2" id="KW-0378">Hydrolase</keyword>
<keyword evidence="3" id="KW-1185">Reference proteome</keyword>
<evidence type="ECO:0000313" key="3">
    <source>
        <dbReference type="Proteomes" id="UP001236507"/>
    </source>
</evidence>
<sequence length="298" mass="33383">MKKYLLLLTCSFISIFGSYSQSKKDVEVLKNTIWKTENLGNGLVWQYFHFQQKELFESNQSIHILKSKLKNKTVKFALGSADIHHKESDTTRKLLKTSLIAATSNALVAVNGGFFNTKKGGAVDLIKIDGKVLDTATYNPRKALPDHSRSAIVIHRNKIAIVKGDTLPFWERKLSEESIMVTGPLLLFDDKEEPLKNNAFTNNRHPRTCACITKTKEILLITIDGRNTEAQGMSLQELTFLTKNLGCKNAINLDGGGSTTMYIKNKPDHGVVNFPSDNKLFDHFGERSVSNILMILPK</sequence>
<accession>A0ABT6Y6T3</accession>
<dbReference type="Pfam" id="PF09992">
    <property type="entry name" value="NAGPA"/>
    <property type="match status" value="1"/>
</dbReference>
<name>A0ABT6Y6T3_9BACT</name>
<reference evidence="2 3" key="1">
    <citation type="submission" date="2023-05" db="EMBL/GenBank/DDBJ databases">
        <title>Novel species of genus Flectobacillus isolated from stream in China.</title>
        <authorList>
            <person name="Lu H."/>
        </authorList>
    </citation>
    <scope>NUCLEOTIDE SEQUENCE [LARGE SCALE GENOMIC DNA]</scope>
    <source>
        <strain evidence="2 3">KCTC 42575</strain>
    </source>
</reference>
<evidence type="ECO:0000259" key="1">
    <source>
        <dbReference type="Pfam" id="PF09992"/>
    </source>
</evidence>
<organism evidence="2 3">
    <name type="scientific">Flectobacillus roseus</name>
    <dbReference type="NCBI Taxonomy" id="502259"/>
    <lineage>
        <taxon>Bacteria</taxon>
        <taxon>Pseudomonadati</taxon>
        <taxon>Bacteroidota</taxon>
        <taxon>Cytophagia</taxon>
        <taxon>Cytophagales</taxon>
        <taxon>Flectobacillaceae</taxon>
        <taxon>Flectobacillus</taxon>
    </lineage>
</organism>
<dbReference type="Proteomes" id="UP001236507">
    <property type="component" value="Unassembled WGS sequence"/>
</dbReference>
<gene>
    <name evidence="2" type="ORF">QM524_06370</name>
</gene>
<feature type="domain" description="Phosphodiester glycosidase" evidence="1">
    <location>
        <begin position="105"/>
        <end position="295"/>
    </location>
</feature>
<dbReference type="EMBL" id="JASHIF010000004">
    <property type="protein sequence ID" value="MDI9858823.1"/>
    <property type="molecule type" value="Genomic_DNA"/>
</dbReference>
<keyword evidence="2" id="KW-0326">Glycosidase</keyword>
<dbReference type="InterPro" id="IPR018711">
    <property type="entry name" value="NAGPA"/>
</dbReference>
<evidence type="ECO:0000313" key="2">
    <source>
        <dbReference type="EMBL" id="MDI9858823.1"/>
    </source>
</evidence>
<dbReference type="GO" id="GO:0016798">
    <property type="term" value="F:hydrolase activity, acting on glycosyl bonds"/>
    <property type="evidence" value="ECO:0007669"/>
    <property type="project" value="UniProtKB-KW"/>
</dbReference>
<dbReference type="RefSeq" id="WP_283343928.1">
    <property type="nucleotide sequence ID" value="NZ_JASHIF010000004.1"/>
</dbReference>
<proteinExistence type="predicted"/>
<dbReference type="PANTHER" id="PTHR40446:SF2">
    <property type="entry name" value="N-ACETYLGLUCOSAMINE-1-PHOSPHODIESTER ALPHA-N-ACETYLGLUCOSAMINIDASE"/>
    <property type="match status" value="1"/>
</dbReference>
<dbReference type="PANTHER" id="PTHR40446">
    <property type="entry name" value="N-ACETYLGLUCOSAMINE-1-PHOSPHODIESTER ALPHA-N-ACETYLGLUCOSAMINIDASE"/>
    <property type="match status" value="1"/>
</dbReference>
<protein>
    <submittedName>
        <fullName evidence="2">Phosphodiester glycosidase family protein</fullName>
    </submittedName>
</protein>